<accession>A0ABQ9C3P0</accession>
<proteinExistence type="predicted"/>
<dbReference type="Proteomes" id="UP001141253">
    <property type="component" value="Chromosome 1"/>
</dbReference>
<reference evidence="1" key="1">
    <citation type="submission" date="2022-10" db="EMBL/GenBank/DDBJ databases">
        <authorList>
            <person name="Hyden B.L."/>
            <person name="Feng K."/>
            <person name="Yates T."/>
            <person name="Jawdy S."/>
            <person name="Smart L.B."/>
            <person name="Muchero W."/>
        </authorList>
    </citation>
    <scope>NUCLEOTIDE SEQUENCE</scope>
    <source>
        <tissue evidence="1">Shoot tip</tissue>
    </source>
</reference>
<reference evidence="1" key="2">
    <citation type="journal article" date="2023" name="Int. J. Mol. Sci.">
        <title>De Novo Assembly and Annotation of 11 Diverse Shrub Willow (Salix) Genomes Reveals Novel Gene Organization in Sex-Linked Regions.</title>
        <authorList>
            <person name="Hyden B."/>
            <person name="Feng K."/>
            <person name="Yates T.B."/>
            <person name="Jawdy S."/>
            <person name="Cereghino C."/>
            <person name="Smart L.B."/>
            <person name="Muchero W."/>
        </authorList>
    </citation>
    <scope>NUCLEOTIDE SEQUENCE</scope>
    <source>
        <tissue evidence="1">Shoot tip</tissue>
    </source>
</reference>
<comment type="caution">
    <text evidence="1">The sequence shown here is derived from an EMBL/GenBank/DDBJ whole genome shotgun (WGS) entry which is preliminary data.</text>
</comment>
<sequence length="102" mass="11630">MGAYRPSSAIQRSALEDLLALENAVLDNRFRWGASRCMKHGFEHSFGWNESGVSDRLHRVPQFVKNGPRGDRLQYPRMSFVPNTDCTLSPCNWTPDPEKALH</sequence>
<dbReference type="EMBL" id="JAPFFI010000005">
    <property type="protein sequence ID" value="KAJ6394162.1"/>
    <property type="molecule type" value="Genomic_DNA"/>
</dbReference>
<name>A0ABQ9C3P0_9ROSI</name>
<keyword evidence="2" id="KW-1185">Reference proteome</keyword>
<protein>
    <submittedName>
        <fullName evidence="1">Uncharacterized protein</fullName>
    </submittedName>
</protein>
<gene>
    <name evidence="1" type="ORF">OIU77_023399</name>
</gene>
<evidence type="ECO:0000313" key="2">
    <source>
        <dbReference type="Proteomes" id="UP001141253"/>
    </source>
</evidence>
<organism evidence="1 2">
    <name type="scientific">Salix suchowensis</name>
    <dbReference type="NCBI Taxonomy" id="1278906"/>
    <lineage>
        <taxon>Eukaryota</taxon>
        <taxon>Viridiplantae</taxon>
        <taxon>Streptophyta</taxon>
        <taxon>Embryophyta</taxon>
        <taxon>Tracheophyta</taxon>
        <taxon>Spermatophyta</taxon>
        <taxon>Magnoliopsida</taxon>
        <taxon>eudicotyledons</taxon>
        <taxon>Gunneridae</taxon>
        <taxon>Pentapetalae</taxon>
        <taxon>rosids</taxon>
        <taxon>fabids</taxon>
        <taxon>Malpighiales</taxon>
        <taxon>Salicaceae</taxon>
        <taxon>Saliceae</taxon>
        <taxon>Salix</taxon>
    </lineage>
</organism>
<evidence type="ECO:0000313" key="1">
    <source>
        <dbReference type="EMBL" id="KAJ6394162.1"/>
    </source>
</evidence>